<gene>
    <name evidence="1" type="ORF">S01H1_11913</name>
</gene>
<accession>X0SPT6</accession>
<dbReference type="EMBL" id="BARS01006090">
    <property type="protein sequence ID" value="GAF83103.1"/>
    <property type="molecule type" value="Genomic_DNA"/>
</dbReference>
<name>X0SPT6_9ZZZZ</name>
<feature type="non-terminal residue" evidence="1">
    <location>
        <position position="31"/>
    </location>
</feature>
<sequence length="31" mass="3400">MTLTRQFFVMRPTKSALFSAVLLLSGTQAIA</sequence>
<organism evidence="1">
    <name type="scientific">marine sediment metagenome</name>
    <dbReference type="NCBI Taxonomy" id="412755"/>
    <lineage>
        <taxon>unclassified sequences</taxon>
        <taxon>metagenomes</taxon>
        <taxon>ecological metagenomes</taxon>
    </lineage>
</organism>
<reference evidence="1" key="1">
    <citation type="journal article" date="2014" name="Front. Microbiol.">
        <title>High frequency of phylogenetically diverse reductive dehalogenase-homologous genes in deep subseafloor sedimentary metagenomes.</title>
        <authorList>
            <person name="Kawai M."/>
            <person name="Futagami T."/>
            <person name="Toyoda A."/>
            <person name="Takaki Y."/>
            <person name="Nishi S."/>
            <person name="Hori S."/>
            <person name="Arai W."/>
            <person name="Tsubouchi T."/>
            <person name="Morono Y."/>
            <person name="Uchiyama I."/>
            <person name="Ito T."/>
            <person name="Fujiyama A."/>
            <person name="Inagaki F."/>
            <person name="Takami H."/>
        </authorList>
    </citation>
    <scope>NUCLEOTIDE SEQUENCE</scope>
    <source>
        <strain evidence="1">Expedition CK06-06</strain>
    </source>
</reference>
<protein>
    <submittedName>
        <fullName evidence="1">Uncharacterized protein</fullName>
    </submittedName>
</protein>
<evidence type="ECO:0000313" key="1">
    <source>
        <dbReference type="EMBL" id="GAF83103.1"/>
    </source>
</evidence>
<dbReference type="AlphaFoldDB" id="X0SPT6"/>
<comment type="caution">
    <text evidence="1">The sequence shown here is derived from an EMBL/GenBank/DDBJ whole genome shotgun (WGS) entry which is preliminary data.</text>
</comment>
<proteinExistence type="predicted"/>